<accession>A0A9P5XD81</accession>
<proteinExistence type="predicted"/>
<name>A0A9P5XD81_9AGAR</name>
<gene>
    <name evidence="1" type="ORF">P691DRAFT_780826</name>
</gene>
<sequence length="309" mass="34050">MPFRTGCQSFYLSYGAARDQRPRRGNGGRMGLVSPATIPHFLMLSWMKMQTAARDPGDQDSIPTKTSARMTGPLKVTYPVALPSVISSQSFVQVVGNNWVQRGVLQTAHDLRSGRYARLRLLDVETLNGGFARGLWIVVGQPLFSASRLPREGVSTTIQEVKPKSIWGTESVTRQAISHAMINLLPMEVLEKIFGICKNTTFSEKQYETLATICSLWHQIYAHVPTTYPGEIPPRCPNAASPTHSPVEGVEDSTDLLHAPIYPSTRDKCPFSPSGTVGTRRNIPLWYRGRRGKAAGGTRLSPRSTKATI</sequence>
<protein>
    <submittedName>
        <fullName evidence="1">Uncharacterized protein</fullName>
    </submittedName>
</protein>
<dbReference type="AlphaFoldDB" id="A0A9P5XD81"/>
<dbReference type="EMBL" id="MU151158">
    <property type="protein sequence ID" value="KAF9448515.1"/>
    <property type="molecule type" value="Genomic_DNA"/>
</dbReference>
<reference evidence="1" key="1">
    <citation type="submission" date="2020-11" db="EMBL/GenBank/DDBJ databases">
        <authorList>
            <consortium name="DOE Joint Genome Institute"/>
            <person name="Ahrendt S."/>
            <person name="Riley R."/>
            <person name="Andreopoulos W."/>
            <person name="Labutti K."/>
            <person name="Pangilinan J."/>
            <person name="Ruiz-Duenas F.J."/>
            <person name="Barrasa J.M."/>
            <person name="Sanchez-Garcia M."/>
            <person name="Camarero S."/>
            <person name="Miyauchi S."/>
            <person name="Serrano A."/>
            <person name="Linde D."/>
            <person name="Babiker R."/>
            <person name="Drula E."/>
            <person name="Ayuso-Fernandez I."/>
            <person name="Pacheco R."/>
            <person name="Padilla G."/>
            <person name="Ferreira P."/>
            <person name="Barriuso J."/>
            <person name="Kellner H."/>
            <person name="Castanera R."/>
            <person name="Alfaro M."/>
            <person name="Ramirez L."/>
            <person name="Pisabarro A.G."/>
            <person name="Kuo A."/>
            <person name="Tritt A."/>
            <person name="Lipzen A."/>
            <person name="He G."/>
            <person name="Yan M."/>
            <person name="Ng V."/>
            <person name="Cullen D."/>
            <person name="Martin F."/>
            <person name="Rosso M.-N."/>
            <person name="Henrissat B."/>
            <person name="Hibbett D."/>
            <person name="Martinez A.T."/>
            <person name="Grigoriev I.V."/>
        </authorList>
    </citation>
    <scope>NUCLEOTIDE SEQUENCE</scope>
    <source>
        <strain evidence="1">MF-IS2</strain>
    </source>
</reference>
<dbReference type="Proteomes" id="UP000807342">
    <property type="component" value="Unassembled WGS sequence"/>
</dbReference>
<comment type="caution">
    <text evidence="1">The sequence shown here is derived from an EMBL/GenBank/DDBJ whole genome shotgun (WGS) entry which is preliminary data.</text>
</comment>
<evidence type="ECO:0000313" key="2">
    <source>
        <dbReference type="Proteomes" id="UP000807342"/>
    </source>
</evidence>
<evidence type="ECO:0000313" key="1">
    <source>
        <dbReference type="EMBL" id="KAF9448515.1"/>
    </source>
</evidence>
<organism evidence="1 2">
    <name type="scientific">Macrolepiota fuliginosa MF-IS2</name>
    <dbReference type="NCBI Taxonomy" id="1400762"/>
    <lineage>
        <taxon>Eukaryota</taxon>
        <taxon>Fungi</taxon>
        <taxon>Dikarya</taxon>
        <taxon>Basidiomycota</taxon>
        <taxon>Agaricomycotina</taxon>
        <taxon>Agaricomycetes</taxon>
        <taxon>Agaricomycetidae</taxon>
        <taxon>Agaricales</taxon>
        <taxon>Agaricineae</taxon>
        <taxon>Agaricaceae</taxon>
        <taxon>Macrolepiota</taxon>
    </lineage>
</organism>
<keyword evidence="2" id="KW-1185">Reference proteome</keyword>